<dbReference type="InterPro" id="IPR003784">
    <property type="entry name" value="BioY"/>
</dbReference>
<comment type="subcellular location">
    <subcellularLocation>
        <location evidence="2">Cell membrane</location>
        <topology evidence="2">Multi-pass membrane protein</topology>
    </subcellularLocation>
</comment>
<dbReference type="Gene3D" id="1.10.1760.20">
    <property type="match status" value="1"/>
</dbReference>
<keyword evidence="3" id="KW-0812">Transmembrane</keyword>
<comment type="similarity">
    <text evidence="1 2">Belongs to the BioY family.</text>
</comment>
<sequence>MSSKKKLSGVILSALFAALICAGCFIQIPLPGGVPVVLQDMMAMLTGMLLGPVYGTAAVFVFLVLGSIGLPVFSGKAGISVILAGPTGGFLVGYLLSAFAAGIFLSLLLSNKKDNSNTKAWLLITAAALLATVVVFVCGIIGFMRVTHAGIAKTLSAVLVPFIPGNIIKIIVMVPLVKKLRPLIYNYIG</sequence>
<dbReference type="PANTHER" id="PTHR34295:SF1">
    <property type="entry name" value="BIOTIN TRANSPORTER BIOY"/>
    <property type="match status" value="1"/>
</dbReference>
<dbReference type="GO" id="GO:0005886">
    <property type="term" value="C:plasma membrane"/>
    <property type="evidence" value="ECO:0007669"/>
    <property type="project" value="UniProtKB-SubCell"/>
</dbReference>
<gene>
    <name evidence="4" type="ORF">IWA51_02575</name>
</gene>
<keyword evidence="2" id="KW-0813">Transport</keyword>
<dbReference type="Pfam" id="PF02632">
    <property type="entry name" value="BioY"/>
    <property type="match status" value="1"/>
</dbReference>
<dbReference type="Proteomes" id="UP000595224">
    <property type="component" value="Chromosome"/>
</dbReference>
<evidence type="ECO:0000313" key="4">
    <source>
        <dbReference type="EMBL" id="QQA01518.1"/>
    </source>
</evidence>
<feature type="transmembrane region" description="Helical" evidence="3">
    <location>
        <begin position="77"/>
        <end position="108"/>
    </location>
</feature>
<dbReference type="KEGG" id="tper:IWA51_02575"/>
<dbReference type="EMBL" id="CP064936">
    <property type="protein sequence ID" value="QQA01518.1"/>
    <property type="molecule type" value="Genomic_DNA"/>
</dbReference>
<keyword evidence="2 3" id="KW-0472">Membrane</keyword>
<dbReference type="PIRSF" id="PIRSF016661">
    <property type="entry name" value="BioY"/>
    <property type="match status" value="1"/>
</dbReference>
<dbReference type="GO" id="GO:0015225">
    <property type="term" value="F:biotin transmembrane transporter activity"/>
    <property type="evidence" value="ECO:0007669"/>
    <property type="project" value="UniProtKB-UniRule"/>
</dbReference>
<evidence type="ECO:0000256" key="2">
    <source>
        <dbReference type="PIRNR" id="PIRNR016661"/>
    </source>
</evidence>
<name>A0A7T3REG4_9SPIR</name>
<keyword evidence="5" id="KW-1185">Reference proteome</keyword>
<feature type="transmembrane region" description="Helical" evidence="3">
    <location>
        <begin position="155"/>
        <end position="177"/>
    </location>
</feature>
<evidence type="ECO:0000256" key="3">
    <source>
        <dbReference type="SAM" id="Phobius"/>
    </source>
</evidence>
<proteinExistence type="inferred from homology"/>
<dbReference type="PANTHER" id="PTHR34295">
    <property type="entry name" value="BIOTIN TRANSPORTER BIOY"/>
    <property type="match status" value="1"/>
</dbReference>
<dbReference type="RefSeq" id="WP_177527209.1">
    <property type="nucleotide sequence ID" value="NZ_CBCSHE010000010.1"/>
</dbReference>
<feature type="transmembrane region" description="Helical" evidence="3">
    <location>
        <begin position="120"/>
        <end position="143"/>
    </location>
</feature>
<feature type="transmembrane region" description="Helical" evidence="3">
    <location>
        <begin position="42"/>
        <end position="65"/>
    </location>
</feature>
<keyword evidence="3" id="KW-1133">Transmembrane helix</keyword>
<evidence type="ECO:0000313" key="5">
    <source>
        <dbReference type="Proteomes" id="UP000595224"/>
    </source>
</evidence>
<evidence type="ECO:0000256" key="1">
    <source>
        <dbReference type="ARBA" id="ARBA00010692"/>
    </source>
</evidence>
<accession>A0A7T3REG4</accession>
<keyword evidence="2" id="KW-1003">Cell membrane</keyword>
<dbReference type="AlphaFoldDB" id="A0A7T3REG4"/>
<organism evidence="4 5">
    <name type="scientific">Treponema peruense</name>
    <dbReference type="NCBI Taxonomy" id="2787628"/>
    <lineage>
        <taxon>Bacteria</taxon>
        <taxon>Pseudomonadati</taxon>
        <taxon>Spirochaetota</taxon>
        <taxon>Spirochaetia</taxon>
        <taxon>Spirochaetales</taxon>
        <taxon>Treponemataceae</taxon>
        <taxon>Treponema</taxon>
    </lineage>
</organism>
<protein>
    <recommendedName>
        <fullName evidence="2">Biotin transporter</fullName>
    </recommendedName>
</protein>
<reference evidence="4 5" key="1">
    <citation type="submission" date="2020-11" db="EMBL/GenBank/DDBJ databases">
        <title>Treponema Peruensis nv. sp., first commensal Treponema isolated from human feces.</title>
        <authorList>
            <person name="Belkhou C."/>
            <person name="Raes J."/>
        </authorList>
    </citation>
    <scope>NUCLEOTIDE SEQUENCE [LARGE SCALE GENOMIC DNA]</scope>
    <source>
        <strain evidence="4 5">RCC2812</strain>
    </source>
</reference>